<sequence length="220" mass="26142">MKATKKSKRQKTDSDLEEEEQLRASLKIVPDEEEEIDYEVLGTRYPIVNWESAFYHTDRYGVPHDYYRVFRANGSSRYIKTFTEMVSRFDRLDFIELHSLVMQRFSTTTPEGIDLVLWGDLRIMFEETADDDIWKNQEKWIIKSWTFYENCGVHILALEDGTEIHMLAERRYPLIRETLERMMELRLTAESEGEAVFDLLRFIQKQIDEFGGQDGSEKDL</sequence>
<accession>A0ABQ4YKB4</accession>
<name>A0ABQ4YKB4_9ASTR</name>
<feature type="region of interest" description="Disordered" evidence="1">
    <location>
        <begin position="1"/>
        <end position="23"/>
    </location>
</feature>
<evidence type="ECO:0000313" key="3">
    <source>
        <dbReference type="Proteomes" id="UP001151760"/>
    </source>
</evidence>
<keyword evidence="3" id="KW-1185">Reference proteome</keyword>
<gene>
    <name evidence="2" type="ORF">Tco_0727297</name>
</gene>
<reference evidence="2" key="1">
    <citation type="journal article" date="2022" name="Int. J. Mol. Sci.">
        <title>Draft Genome of Tanacetum Coccineum: Genomic Comparison of Closely Related Tanacetum-Family Plants.</title>
        <authorList>
            <person name="Yamashiro T."/>
            <person name="Shiraishi A."/>
            <person name="Nakayama K."/>
            <person name="Satake H."/>
        </authorList>
    </citation>
    <scope>NUCLEOTIDE SEQUENCE</scope>
</reference>
<reference evidence="2" key="2">
    <citation type="submission" date="2022-01" db="EMBL/GenBank/DDBJ databases">
        <authorList>
            <person name="Yamashiro T."/>
            <person name="Shiraishi A."/>
            <person name="Satake H."/>
            <person name="Nakayama K."/>
        </authorList>
    </citation>
    <scope>NUCLEOTIDE SEQUENCE</scope>
</reference>
<evidence type="ECO:0000313" key="2">
    <source>
        <dbReference type="EMBL" id="GJS77416.1"/>
    </source>
</evidence>
<organism evidence="2 3">
    <name type="scientific">Tanacetum coccineum</name>
    <dbReference type="NCBI Taxonomy" id="301880"/>
    <lineage>
        <taxon>Eukaryota</taxon>
        <taxon>Viridiplantae</taxon>
        <taxon>Streptophyta</taxon>
        <taxon>Embryophyta</taxon>
        <taxon>Tracheophyta</taxon>
        <taxon>Spermatophyta</taxon>
        <taxon>Magnoliopsida</taxon>
        <taxon>eudicotyledons</taxon>
        <taxon>Gunneridae</taxon>
        <taxon>Pentapetalae</taxon>
        <taxon>asterids</taxon>
        <taxon>campanulids</taxon>
        <taxon>Asterales</taxon>
        <taxon>Asteraceae</taxon>
        <taxon>Asteroideae</taxon>
        <taxon>Anthemideae</taxon>
        <taxon>Anthemidinae</taxon>
        <taxon>Tanacetum</taxon>
    </lineage>
</organism>
<evidence type="ECO:0000256" key="1">
    <source>
        <dbReference type="SAM" id="MobiDB-lite"/>
    </source>
</evidence>
<proteinExistence type="predicted"/>
<dbReference type="Proteomes" id="UP001151760">
    <property type="component" value="Unassembled WGS sequence"/>
</dbReference>
<protein>
    <submittedName>
        <fullName evidence="2">Uncharacterized protein</fullName>
    </submittedName>
</protein>
<dbReference type="EMBL" id="BQNB010010446">
    <property type="protein sequence ID" value="GJS77416.1"/>
    <property type="molecule type" value="Genomic_DNA"/>
</dbReference>
<comment type="caution">
    <text evidence="2">The sequence shown here is derived from an EMBL/GenBank/DDBJ whole genome shotgun (WGS) entry which is preliminary data.</text>
</comment>